<evidence type="ECO:0000313" key="2">
    <source>
        <dbReference type="EMBL" id="BAL79238.1"/>
    </source>
</evidence>
<reference evidence="2 3" key="1">
    <citation type="journal article" date="2012" name="Microbes Environ.">
        <title>Complete genome sequence of Bradyrhizobium sp. S23321: insights into symbiosis evolution in soil oligotrophs.</title>
        <authorList>
            <person name="Okubo T."/>
            <person name="Tsukui T."/>
            <person name="Maita H."/>
            <person name="Okamoto S."/>
            <person name="Oshima K."/>
            <person name="Fujisawa T."/>
            <person name="Saito A."/>
            <person name="Futamata H."/>
            <person name="Hattori R."/>
            <person name="Shimomura Y."/>
            <person name="Haruta S."/>
            <person name="Morimoto S."/>
            <person name="Wang Y."/>
            <person name="Sakai Y."/>
            <person name="Hattori M."/>
            <person name="Aizawa S."/>
            <person name="Nagashima K.V.P."/>
            <person name="Masuda S."/>
            <person name="Hattori T."/>
            <person name="Yamashita A."/>
            <person name="Bao Z."/>
            <person name="Hayatsu M."/>
            <person name="Kajiya-Kanegae H."/>
            <person name="Yoshinaga I."/>
            <person name="Sakamoto K."/>
            <person name="Toyota K."/>
            <person name="Nakao M."/>
            <person name="Kohara M."/>
            <person name="Anda M."/>
            <person name="Niwa R."/>
            <person name="Jung-Hwan P."/>
            <person name="Sameshima-Saito R."/>
            <person name="Tokuda S."/>
            <person name="Yamamoto S."/>
            <person name="Yamamoto S."/>
            <person name="Yokoyama T."/>
            <person name="Akutsu T."/>
            <person name="Nakamura Y."/>
            <person name="Nakahira-Yanaka Y."/>
            <person name="Takada Hoshino Y."/>
            <person name="Hirakawa H."/>
            <person name="Mitsui H."/>
            <person name="Terasawa K."/>
            <person name="Itakura M."/>
            <person name="Sato S."/>
            <person name="Ikeda-Ohtsubo W."/>
            <person name="Sakakura N."/>
            <person name="Kaminuma E."/>
            <person name="Minamisawa K."/>
        </authorList>
    </citation>
    <scope>NUCLEOTIDE SEQUENCE [LARGE SCALE GENOMIC DNA]</scope>
    <source>
        <strain evidence="2 3">S23321</strain>
    </source>
</reference>
<dbReference type="RefSeq" id="WP_015688505.1">
    <property type="nucleotide sequence ID" value="NC_017082.1"/>
</dbReference>
<protein>
    <submittedName>
        <fullName evidence="2">Uncharacterized protein</fullName>
    </submittedName>
</protein>
<gene>
    <name evidence="2" type="ORF">S23_60500</name>
</gene>
<dbReference type="Proteomes" id="UP000007886">
    <property type="component" value="Chromosome"/>
</dbReference>
<feature type="transmembrane region" description="Helical" evidence="1">
    <location>
        <begin position="49"/>
        <end position="67"/>
    </location>
</feature>
<feature type="transmembrane region" description="Helical" evidence="1">
    <location>
        <begin position="100"/>
        <end position="118"/>
    </location>
</feature>
<keyword evidence="1" id="KW-1133">Transmembrane helix</keyword>
<keyword evidence="3" id="KW-1185">Reference proteome</keyword>
<organism evidence="2 3">
    <name type="scientific">Bradyrhizobium cosmicum</name>
    <dbReference type="NCBI Taxonomy" id="1404864"/>
    <lineage>
        <taxon>Bacteria</taxon>
        <taxon>Pseudomonadati</taxon>
        <taxon>Pseudomonadota</taxon>
        <taxon>Alphaproteobacteria</taxon>
        <taxon>Hyphomicrobiales</taxon>
        <taxon>Nitrobacteraceae</taxon>
        <taxon>Bradyrhizobium</taxon>
    </lineage>
</organism>
<proteinExistence type="predicted"/>
<dbReference type="EMBL" id="AP012279">
    <property type="protein sequence ID" value="BAL79238.1"/>
    <property type="molecule type" value="Genomic_DNA"/>
</dbReference>
<sequence length="119" mass="12745">MASITAPKSGPLNWLEGFALTATLQGFPIFAAASLMVKLLGDDRGGQRVLTVVMATLLYSVLVIWLGRFPKLKNGYEASFFDASLSFSEKIARWRAKPATSVQLVASVLLLSLLAVSVG</sequence>
<keyword evidence="1" id="KW-0812">Transmembrane</keyword>
<name>A0AAI8QEZ3_9BRAD</name>
<dbReference type="KEGG" id="brs:S23_60500"/>
<evidence type="ECO:0000256" key="1">
    <source>
        <dbReference type="SAM" id="Phobius"/>
    </source>
</evidence>
<dbReference type="AlphaFoldDB" id="A0AAI8QEZ3"/>
<feature type="transmembrane region" description="Helical" evidence="1">
    <location>
        <begin position="17"/>
        <end position="37"/>
    </location>
</feature>
<accession>A0AAI8QEZ3</accession>
<evidence type="ECO:0000313" key="3">
    <source>
        <dbReference type="Proteomes" id="UP000007886"/>
    </source>
</evidence>
<keyword evidence="1" id="KW-0472">Membrane</keyword>